<evidence type="ECO:0000259" key="1">
    <source>
        <dbReference type="SMART" id="SM00955"/>
    </source>
</evidence>
<dbReference type="Pfam" id="PF00773">
    <property type="entry name" value="RNB"/>
    <property type="match status" value="1"/>
</dbReference>
<gene>
    <name evidence="2" type="ORF">F8O03_00080</name>
</gene>
<reference evidence="2 3" key="1">
    <citation type="submission" date="2019-09" db="EMBL/GenBank/DDBJ databases">
        <title>Phylogeny of genus Pseudoclavibacter and closely related genus.</title>
        <authorList>
            <person name="Li Y."/>
        </authorList>
    </citation>
    <scope>NUCLEOTIDE SEQUENCE [LARGE SCALE GENOMIC DNA]</scope>
    <source>
        <strain evidence="2 3">THG-MD12</strain>
    </source>
</reference>
<dbReference type="InterPro" id="IPR040596">
    <property type="entry name" value="RNase_II_C_S1"/>
</dbReference>
<dbReference type="OrthoDB" id="5800376at2"/>
<accession>A0A7J5B531</accession>
<proteinExistence type="predicted"/>
<dbReference type="GO" id="GO:0005829">
    <property type="term" value="C:cytosol"/>
    <property type="evidence" value="ECO:0007669"/>
    <property type="project" value="TreeGrafter"/>
</dbReference>
<dbReference type="RefSeq" id="WP_151421858.1">
    <property type="nucleotide sequence ID" value="NZ_WBJX01000001.1"/>
</dbReference>
<comment type="caution">
    <text evidence="2">The sequence shown here is derived from an EMBL/GenBank/DDBJ whole genome shotgun (WGS) entry which is preliminary data.</text>
</comment>
<organism evidence="2 3">
    <name type="scientific">Pseudoclavibacter terrae</name>
    <dbReference type="NCBI Taxonomy" id="1530195"/>
    <lineage>
        <taxon>Bacteria</taxon>
        <taxon>Bacillati</taxon>
        <taxon>Actinomycetota</taxon>
        <taxon>Actinomycetes</taxon>
        <taxon>Micrococcales</taxon>
        <taxon>Microbacteriaceae</taxon>
        <taxon>Pseudoclavibacter</taxon>
    </lineage>
</organism>
<evidence type="ECO:0000313" key="2">
    <source>
        <dbReference type="EMBL" id="KAB1638801.1"/>
    </source>
</evidence>
<evidence type="ECO:0000313" key="3">
    <source>
        <dbReference type="Proteomes" id="UP000490386"/>
    </source>
</evidence>
<sequence length="513" mass="54898">MSKRAVQAGAAADVLAPYLEQLRAELEIPVDYPADALAEAEAAAAQTFDVAQGDARQDLRDLPFVTLDPVGSRDLDQAFFLRRVEAAEGGGAHGAAAYEVLYAIADVAAFVEPGGALDAETHRRALTVYGPDGRFGLHPAVLSEGAASLLPDVDRPAVVWRMRLDASGELLDDIDVRRSMVRSRAQLDYGSVQRQLDDGSAGELLLLLAEIGQLRIDAQFDRGGATLEVPDQEIERSEDGSRYRLVLREPLASEEFNAQLSLLTGIAAARLHRRAGVGIWRTLDEARVEDVERLRRVATALGFDWSPSTSYAEFVRTIDPSRPEYAAFATEATRLFRGAGYAAFGTPENPDVPSGASHSAIAAEYAHVTAPLRRLVDRYGTEIALAYCAGREVPSWVVDALDALPGEMADGSQRANAYERGTVDLLEAVLLGPLVSEELDGIVVESSPTGGADGRRAKATVLLRDPAVRARVVGDASALELGAPVVVRVESADPDKRTVTLSVVSPSQAPRRG</sequence>
<dbReference type="InterPro" id="IPR050180">
    <property type="entry name" value="RNR_Ribonuclease"/>
</dbReference>
<dbReference type="EMBL" id="WBJX01000001">
    <property type="protein sequence ID" value="KAB1638801.1"/>
    <property type="molecule type" value="Genomic_DNA"/>
</dbReference>
<dbReference type="Pfam" id="PF18614">
    <property type="entry name" value="RNase_II_C_S1"/>
    <property type="match status" value="1"/>
</dbReference>
<dbReference type="GO" id="GO:0004540">
    <property type="term" value="F:RNA nuclease activity"/>
    <property type="evidence" value="ECO:0007669"/>
    <property type="project" value="InterPro"/>
</dbReference>
<dbReference type="GO" id="GO:0006402">
    <property type="term" value="P:mRNA catabolic process"/>
    <property type="evidence" value="ECO:0007669"/>
    <property type="project" value="TreeGrafter"/>
</dbReference>
<name>A0A7J5B531_9MICO</name>
<dbReference type="PANTHER" id="PTHR23355">
    <property type="entry name" value="RIBONUCLEASE"/>
    <property type="match status" value="1"/>
</dbReference>
<dbReference type="Proteomes" id="UP000490386">
    <property type="component" value="Unassembled WGS sequence"/>
</dbReference>
<feature type="domain" description="RNB" evidence="1">
    <location>
        <begin position="56"/>
        <end position="390"/>
    </location>
</feature>
<dbReference type="InterPro" id="IPR001900">
    <property type="entry name" value="RNase_II/R"/>
</dbReference>
<dbReference type="SMART" id="SM00955">
    <property type="entry name" value="RNB"/>
    <property type="match status" value="1"/>
</dbReference>
<dbReference type="SUPFAM" id="SSF50249">
    <property type="entry name" value="Nucleic acid-binding proteins"/>
    <property type="match status" value="1"/>
</dbReference>
<dbReference type="InterPro" id="IPR012340">
    <property type="entry name" value="NA-bd_OB-fold"/>
</dbReference>
<protein>
    <submittedName>
        <fullName evidence="2">RNB domain-containing ribonuclease</fullName>
    </submittedName>
</protein>
<keyword evidence="3" id="KW-1185">Reference proteome</keyword>
<dbReference type="PANTHER" id="PTHR23355:SF9">
    <property type="entry name" value="DIS3-LIKE EXONUCLEASE 2"/>
    <property type="match status" value="1"/>
</dbReference>
<dbReference type="AlphaFoldDB" id="A0A7J5B531"/>
<dbReference type="GO" id="GO:0003723">
    <property type="term" value="F:RNA binding"/>
    <property type="evidence" value="ECO:0007669"/>
    <property type="project" value="InterPro"/>
</dbReference>